<proteinExistence type="predicted"/>
<organism evidence="4 5">
    <name type="scientific">Actinomadura hallensis</name>
    <dbReference type="NCBI Taxonomy" id="337895"/>
    <lineage>
        <taxon>Bacteria</taxon>
        <taxon>Bacillati</taxon>
        <taxon>Actinomycetota</taxon>
        <taxon>Actinomycetes</taxon>
        <taxon>Streptosporangiales</taxon>
        <taxon>Thermomonosporaceae</taxon>
        <taxon>Actinomadura</taxon>
    </lineage>
</organism>
<comment type="caution">
    <text evidence="4">The sequence shown here is derived from an EMBL/GenBank/DDBJ whole genome shotgun (WGS) entry which is preliminary data.</text>
</comment>
<dbReference type="RefSeq" id="WP_141969512.1">
    <property type="nucleotide sequence ID" value="NZ_VFPO01000001.1"/>
</dbReference>
<evidence type="ECO:0000256" key="3">
    <source>
        <dbReference type="SAM" id="SignalP"/>
    </source>
</evidence>
<keyword evidence="5" id="KW-1185">Reference proteome</keyword>
<dbReference type="AlphaFoldDB" id="A0A543IFQ1"/>
<dbReference type="EMBL" id="VFPO01000001">
    <property type="protein sequence ID" value="TQM69394.1"/>
    <property type="molecule type" value="Genomic_DNA"/>
</dbReference>
<keyword evidence="2" id="KW-1133">Transmembrane helix</keyword>
<evidence type="ECO:0000313" key="4">
    <source>
        <dbReference type="EMBL" id="TQM69394.1"/>
    </source>
</evidence>
<keyword evidence="2" id="KW-0812">Transmembrane</keyword>
<feature type="transmembrane region" description="Helical" evidence="2">
    <location>
        <begin position="187"/>
        <end position="207"/>
    </location>
</feature>
<sequence length="219" mass="22418">MPQRLRRVGTASAAVSAGALVLVLAAPAQTAAAAEECKKGVDPETTIENWKCNLRNLQEALTPKSPTPTPTPKPTQSKAPQKTTAPSKPSKKSSSKTGKVQAKKPRRVAARPSGGQAPPPPSTMTAPGTVRTYSRPVPSATPDLPGVLPTPEIAADPGAYHQVNTVAMPQTRLISPAATAQDNSGQLLLVAAAAGVAGAVGALNLSVAARALRRRRTAP</sequence>
<keyword evidence="2" id="KW-0472">Membrane</keyword>
<dbReference type="OrthoDB" id="3481361at2"/>
<reference evidence="4 5" key="1">
    <citation type="submission" date="2019-06" db="EMBL/GenBank/DDBJ databases">
        <title>Sequencing the genomes of 1000 actinobacteria strains.</title>
        <authorList>
            <person name="Klenk H.-P."/>
        </authorList>
    </citation>
    <scope>NUCLEOTIDE SEQUENCE [LARGE SCALE GENOMIC DNA]</scope>
    <source>
        <strain evidence="4 5">DSM 45043</strain>
    </source>
</reference>
<keyword evidence="3" id="KW-0732">Signal</keyword>
<feature type="compositionally biased region" description="Low complexity" evidence="1">
    <location>
        <begin position="74"/>
        <end position="88"/>
    </location>
</feature>
<dbReference type="Proteomes" id="UP000316706">
    <property type="component" value="Unassembled WGS sequence"/>
</dbReference>
<feature type="chain" id="PRO_5021825123" evidence="3">
    <location>
        <begin position="34"/>
        <end position="219"/>
    </location>
</feature>
<gene>
    <name evidence="4" type="ORF">FHX41_3088</name>
</gene>
<protein>
    <submittedName>
        <fullName evidence="4">Uncharacterized protein</fullName>
    </submittedName>
</protein>
<name>A0A543IFQ1_9ACTN</name>
<evidence type="ECO:0000256" key="1">
    <source>
        <dbReference type="SAM" id="MobiDB-lite"/>
    </source>
</evidence>
<evidence type="ECO:0000313" key="5">
    <source>
        <dbReference type="Proteomes" id="UP000316706"/>
    </source>
</evidence>
<feature type="region of interest" description="Disordered" evidence="1">
    <location>
        <begin position="60"/>
        <end position="130"/>
    </location>
</feature>
<accession>A0A543IFQ1</accession>
<feature type="signal peptide" evidence="3">
    <location>
        <begin position="1"/>
        <end position="33"/>
    </location>
</feature>
<evidence type="ECO:0000256" key="2">
    <source>
        <dbReference type="SAM" id="Phobius"/>
    </source>
</evidence>